<evidence type="ECO:0000313" key="1">
    <source>
        <dbReference type="EMBL" id="GIY31424.1"/>
    </source>
</evidence>
<dbReference type="EMBL" id="BPLR01009377">
    <property type="protein sequence ID" value="GIY31424.1"/>
    <property type="molecule type" value="Genomic_DNA"/>
</dbReference>
<keyword evidence="2" id="KW-1185">Reference proteome</keyword>
<dbReference type="AlphaFoldDB" id="A0AAV4SDM6"/>
<name>A0AAV4SDM6_CAEEX</name>
<dbReference type="Proteomes" id="UP001054945">
    <property type="component" value="Unassembled WGS sequence"/>
</dbReference>
<protein>
    <submittedName>
        <fullName evidence="1">Uncharacterized protein</fullName>
    </submittedName>
</protein>
<comment type="caution">
    <text evidence="1">The sequence shown here is derived from an EMBL/GenBank/DDBJ whole genome shotgun (WGS) entry which is preliminary data.</text>
</comment>
<gene>
    <name evidence="1" type="ORF">CEXT_356271</name>
</gene>
<evidence type="ECO:0000313" key="2">
    <source>
        <dbReference type="Proteomes" id="UP001054945"/>
    </source>
</evidence>
<proteinExistence type="predicted"/>
<accession>A0AAV4SDM6</accession>
<reference evidence="1 2" key="1">
    <citation type="submission" date="2021-06" db="EMBL/GenBank/DDBJ databases">
        <title>Caerostris extrusa draft genome.</title>
        <authorList>
            <person name="Kono N."/>
            <person name="Arakawa K."/>
        </authorList>
    </citation>
    <scope>NUCLEOTIDE SEQUENCE [LARGE SCALE GENOMIC DNA]</scope>
</reference>
<organism evidence="1 2">
    <name type="scientific">Caerostris extrusa</name>
    <name type="common">Bark spider</name>
    <name type="synonym">Caerostris bankana</name>
    <dbReference type="NCBI Taxonomy" id="172846"/>
    <lineage>
        <taxon>Eukaryota</taxon>
        <taxon>Metazoa</taxon>
        <taxon>Ecdysozoa</taxon>
        <taxon>Arthropoda</taxon>
        <taxon>Chelicerata</taxon>
        <taxon>Arachnida</taxon>
        <taxon>Araneae</taxon>
        <taxon>Araneomorphae</taxon>
        <taxon>Entelegynae</taxon>
        <taxon>Araneoidea</taxon>
        <taxon>Araneidae</taxon>
        <taxon>Caerostris</taxon>
    </lineage>
</organism>
<sequence>MKIVYPAMNSMNPAMNRVNPTMDWMDLAMDRVNPMMEWVDLVTDRMDPALDWDGSYIELGGYCKEWRILPWIGWIRQWSYAMDWTGILDPVMDKMDPALNWVDTAMESENFAAYRVDGAV</sequence>